<evidence type="ECO:0000259" key="1">
    <source>
        <dbReference type="Pfam" id="PF13460"/>
    </source>
</evidence>
<feature type="domain" description="NAD(P)-binding" evidence="1">
    <location>
        <begin position="8"/>
        <end position="110"/>
    </location>
</feature>
<evidence type="ECO:0000313" key="2">
    <source>
        <dbReference type="EMBL" id="ANI91049.1"/>
    </source>
</evidence>
<dbReference type="Pfam" id="PF13460">
    <property type="entry name" value="NAD_binding_10"/>
    <property type="match status" value="1"/>
</dbReference>
<dbReference type="Proteomes" id="UP000186104">
    <property type="component" value="Chromosome"/>
</dbReference>
<dbReference type="InterPro" id="IPR016040">
    <property type="entry name" value="NAD(P)-bd_dom"/>
</dbReference>
<gene>
    <name evidence="2" type="ORF">BJL86_0238</name>
</gene>
<dbReference type="Gene3D" id="3.40.50.720">
    <property type="entry name" value="NAD(P)-binding Rossmann-like Domain"/>
    <property type="match status" value="1"/>
</dbReference>
<organism evidence="2 3">
    <name type="scientific">Dietzia timorensis</name>
    <dbReference type="NCBI Taxonomy" id="499555"/>
    <lineage>
        <taxon>Bacteria</taxon>
        <taxon>Bacillati</taxon>
        <taxon>Actinomycetota</taxon>
        <taxon>Actinomycetes</taxon>
        <taxon>Mycobacteriales</taxon>
        <taxon>Dietziaceae</taxon>
        <taxon>Dietzia</taxon>
    </lineage>
</organism>
<reference evidence="2 3" key="1">
    <citation type="submission" date="2016-06" db="EMBL/GenBank/DDBJ databases">
        <title>Complete genome sequence of a saline-alkali tolerant type strain Dietzia timorensis ID05-A0528T.</title>
        <authorList>
            <person name="Wu X."/>
        </authorList>
    </citation>
    <scope>NUCLEOTIDE SEQUENCE [LARGE SCALE GENOMIC DNA]</scope>
    <source>
        <strain evidence="2 3">ID05-A0528</strain>
    </source>
</reference>
<name>A0A173LGY6_9ACTN</name>
<sequence>MHYLVIGEGQIGREIVSAALERGDTITIFRRSAFDESASRARYGAGAESITRIAGDVADSSAVASAAASTDAILACFHTEYDSRAWRRDLPRRERSVLDAAARTGIPVVFPESMYGFIGSAQDLREGAEFSPREDKGRIRQELIEARRAHPARTVSVVASDLIGPTGMTGGAAVACATVLQPLAAGSRPFIPGDPNVPHALTFTPDLARAMLVAADNAEALAADEQDGVVHAPTDVARTFAELVEFATTALDAKRYKVIAIPRVILRCLGLADRTMRELSAISDLWYRPCSLEPGILTTEFGLEPTDWEDAVRATLAAADTATPGRSSV</sequence>
<dbReference type="InterPro" id="IPR036291">
    <property type="entry name" value="NAD(P)-bd_dom_sf"/>
</dbReference>
<dbReference type="SUPFAM" id="SSF51735">
    <property type="entry name" value="NAD(P)-binding Rossmann-fold domains"/>
    <property type="match status" value="1"/>
</dbReference>
<evidence type="ECO:0000313" key="3">
    <source>
        <dbReference type="Proteomes" id="UP000186104"/>
    </source>
</evidence>
<dbReference type="KEGG" id="dtm:BJL86_0238"/>
<accession>A0A173LGY6</accession>
<dbReference type="OrthoDB" id="8205493at2"/>
<keyword evidence="3" id="KW-1185">Reference proteome</keyword>
<protein>
    <recommendedName>
        <fullName evidence="1">NAD(P)-binding domain-containing protein</fullName>
    </recommendedName>
</protein>
<dbReference type="EMBL" id="CP015961">
    <property type="protein sequence ID" value="ANI91049.1"/>
    <property type="molecule type" value="Genomic_DNA"/>
</dbReference>
<dbReference type="RefSeq" id="WP_067472558.1">
    <property type="nucleotide sequence ID" value="NZ_CP015961.1"/>
</dbReference>
<dbReference type="STRING" id="499555.BJL86_0238"/>
<dbReference type="AlphaFoldDB" id="A0A173LGY6"/>
<proteinExistence type="predicted"/>